<dbReference type="GO" id="GO:0004181">
    <property type="term" value="F:metallocarboxypeptidase activity"/>
    <property type="evidence" value="ECO:0007669"/>
    <property type="project" value="InterPro"/>
</dbReference>
<name>A0A6A4V5X5_AMPAM</name>
<dbReference type="Pfam" id="PF00246">
    <property type="entry name" value="Peptidase_M14"/>
    <property type="match status" value="2"/>
</dbReference>
<dbReference type="Gene3D" id="2.60.40.1120">
    <property type="entry name" value="Carboxypeptidase-like, regulatory domain"/>
    <property type="match status" value="2"/>
</dbReference>
<dbReference type="PROSITE" id="PS00132">
    <property type="entry name" value="CARBOXYPEPT_ZN_1"/>
    <property type="match status" value="1"/>
</dbReference>
<feature type="domain" description="Peptidase M14" evidence="11">
    <location>
        <begin position="296"/>
        <end position="588"/>
    </location>
</feature>
<feature type="region of interest" description="Disordered" evidence="10">
    <location>
        <begin position="677"/>
        <end position="700"/>
    </location>
</feature>
<keyword evidence="7" id="KW-0862">Zinc</keyword>
<evidence type="ECO:0000256" key="10">
    <source>
        <dbReference type="SAM" id="MobiDB-lite"/>
    </source>
</evidence>
<keyword evidence="13" id="KW-1185">Reference proteome</keyword>
<keyword evidence="5" id="KW-0479">Metal-binding</keyword>
<evidence type="ECO:0000256" key="3">
    <source>
        <dbReference type="ARBA" id="ARBA00022645"/>
    </source>
</evidence>
<evidence type="ECO:0000256" key="2">
    <source>
        <dbReference type="ARBA" id="ARBA00005988"/>
    </source>
</evidence>
<dbReference type="CDD" id="cd11308">
    <property type="entry name" value="Peptidase_M14NE-CP-C_like"/>
    <property type="match status" value="2"/>
</dbReference>
<evidence type="ECO:0000256" key="1">
    <source>
        <dbReference type="ARBA" id="ARBA00001947"/>
    </source>
</evidence>
<feature type="active site" description="Proton donor/acceptor" evidence="9">
    <location>
        <position position="120"/>
    </location>
</feature>
<dbReference type="GO" id="GO:0005615">
    <property type="term" value="C:extracellular space"/>
    <property type="evidence" value="ECO:0007669"/>
    <property type="project" value="TreeGrafter"/>
</dbReference>
<dbReference type="InterPro" id="IPR057247">
    <property type="entry name" value="CARBOXYPEPT_ZN_2"/>
</dbReference>
<evidence type="ECO:0000256" key="5">
    <source>
        <dbReference type="ARBA" id="ARBA00022723"/>
    </source>
</evidence>
<protein>
    <submittedName>
        <fullName evidence="12">Carboxypeptidase D</fullName>
    </submittedName>
</protein>
<dbReference type="AlphaFoldDB" id="A0A6A4V5X5"/>
<dbReference type="OrthoDB" id="10249045at2759"/>
<dbReference type="Proteomes" id="UP000440578">
    <property type="component" value="Unassembled WGS sequence"/>
</dbReference>
<dbReference type="FunFam" id="3.40.630.10:FF:000020">
    <property type="entry name" value="Carboxypeptidase D"/>
    <property type="match status" value="1"/>
</dbReference>
<evidence type="ECO:0000256" key="9">
    <source>
        <dbReference type="PROSITE-ProRule" id="PRU01379"/>
    </source>
</evidence>
<dbReference type="SUPFAM" id="SSF49464">
    <property type="entry name" value="Carboxypeptidase regulatory domain-like"/>
    <property type="match status" value="2"/>
</dbReference>
<dbReference type="EMBL" id="VIIS01002058">
    <property type="protein sequence ID" value="KAF0289133.1"/>
    <property type="molecule type" value="Genomic_DNA"/>
</dbReference>
<feature type="region of interest" description="Disordered" evidence="10">
    <location>
        <begin position="254"/>
        <end position="281"/>
    </location>
</feature>
<keyword evidence="8" id="KW-0325">Glycoprotein</keyword>
<proteinExistence type="inferred from homology"/>
<organism evidence="12 13">
    <name type="scientific">Amphibalanus amphitrite</name>
    <name type="common">Striped barnacle</name>
    <name type="synonym">Balanus amphitrite</name>
    <dbReference type="NCBI Taxonomy" id="1232801"/>
    <lineage>
        <taxon>Eukaryota</taxon>
        <taxon>Metazoa</taxon>
        <taxon>Ecdysozoa</taxon>
        <taxon>Arthropoda</taxon>
        <taxon>Crustacea</taxon>
        <taxon>Multicrustacea</taxon>
        <taxon>Cirripedia</taxon>
        <taxon>Thoracica</taxon>
        <taxon>Thoracicalcarea</taxon>
        <taxon>Balanomorpha</taxon>
        <taxon>Balanoidea</taxon>
        <taxon>Balanidae</taxon>
        <taxon>Amphibalaninae</taxon>
        <taxon>Amphibalanus</taxon>
    </lineage>
</organism>
<gene>
    <name evidence="12" type="primary">CPD_0</name>
    <name evidence="12" type="ORF">FJT64_012556</name>
</gene>
<dbReference type="InterPro" id="IPR057246">
    <property type="entry name" value="CARBOXYPEPT_ZN_1"/>
</dbReference>
<dbReference type="PANTHER" id="PTHR11532">
    <property type="entry name" value="PROTEASE M14 CARBOXYPEPTIDASE"/>
    <property type="match status" value="1"/>
</dbReference>
<evidence type="ECO:0000256" key="8">
    <source>
        <dbReference type="ARBA" id="ARBA00023180"/>
    </source>
</evidence>
<dbReference type="Pfam" id="PF13620">
    <property type="entry name" value="CarboxypepD_reg"/>
    <property type="match status" value="2"/>
</dbReference>
<dbReference type="GO" id="GO:0016485">
    <property type="term" value="P:protein processing"/>
    <property type="evidence" value="ECO:0007669"/>
    <property type="project" value="TreeGrafter"/>
</dbReference>
<dbReference type="InterPro" id="IPR000834">
    <property type="entry name" value="Peptidase_M14"/>
</dbReference>
<keyword evidence="6" id="KW-0378">Hydrolase</keyword>
<feature type="active site" description="Proton donor/acceptor" evidence="9">
    <location>
        <position position="558"/>
    </location>
</feature>
<comment type="cofactor">
    <cofactor evidence="1">
        <name>Zn(2+)</name>
        <dbReference type="ChEBI" id="CHEBI:29105"/>
    </cofactor>
</comment>
<reference evidence="12 13" key="1">
    <citation type="submission" date="2019-07" db="EMBL/GenBank/DDBJ databases">
        <title>Draft genome assembly of a fouling barnacle, Amphibalanus amphitrite (Darwin, 1854): The first reference genome for Thecostraca.</title>
        <authorList>
            <person name="Kim W."/>
        </authorList>
    </citation>
    <scope>NUCLEOTIDE SEQUENCE [LARGE SCALE GENOMIC DNA]</scope>
    <source>
        <strain evidence="12">SNU_AA5</strain>
        <tissue evidence="12">Soma without cirri and trophi</tissue>
    </source>
</reference>
<dbReference type="CDD" id="cd03858">
    <property type="entry name" value="M14_CP_N-E_like"/>
    <property type="match status" value="1"/>
</dbReference>
<comment type="similarity">
    <text evidence="2 9">Belongs to the peptidase M14 family.</text>
</comment>
<dbReference type="PROSITE" id="PS00133">
    <property type="entry name" value="CARBOXYPEPT_ZN_2"/>
    <property type="match status" value="2"/>
</dbReference>
<dbReference type="GO" id="GO:0006518">
    <property type="term" value="P:peptide metabolic process"/>
    <property type="evidence" value="ECO:0007669"/>
    <property type="project" value="TreeGrafter"/>
</dbReference>
<evidence type="ECO:0000259" key="11">
    <source>
        <dbReference type="PROSITE" id="PS52035"/>
    </source>
</evidence>
<feature type="domain" description="Peptidase M14" evidence="11">
    <location>
        <begin position="1"/>
        <end position="150"/>
    </location>
</feature>
<keyword evidence="4" id="KW-0645">Protease</keyword>
<sequence>MADREPETLAVMTWIINNPFVLSANLHGGSVVASYPYDDTPQPNPRGCCVASDGPDTALFRRLAAIYAQGHAFMHRGEDFCHMNERFAGGITNGAMWYDVPGGMQDFNYVFSNCVEITVELSCCKMPPESKLLTEWKSNKKALLDYIEAVHMGVKGLVFDENNNPIHGAFVGVEGIDHNVTTTERGEYWRLLLPGEYTLFASAVGFQAMRASITVKDGETSRHVFHLPRRSDSSAPDSSSDQVAAAIAGGAFVSKIGPSATPPPPTVSSSTASPPTKEPELAQTLSAEFLTPPDWQHHDYASMESWLRDLATRYPDITRLYSAGVSVQNRQLWVLEVSDNPGRHEPGEPEFKYVANMHGDETVGREMLLLLARYLCETYATSNQTRDIVNKVRVHIMPSMNPDGYENSTENGPFSQFGRMNAHGIDLNRNFPDRLGVFAQNAEQEPETEAVMRWSRQYPFVLSANFHGGSVVANYPWDSDSTGTPGVYAASPDDAVFKKLAKAYSFAHLTMHKGKGCGWIDGEGFTDGITNGNHWYILNGGMQDWNYVNTNDFDLTLEISCVKFPLANELPHFWNENKNALLTFIEQALIGVSGFVKDTNNNALSNVTVSVEGITKDVVTAKDGDYWRLLVPGQHTLIFHAPGYRTERRQVTVPDLESQQVNITLAEQDVVHWSTEDDVIHPKNQTQSSVAGSPEEGEQI</sequence>
<evidence type="ECO:0000313" key="13">
    <source>
        <dbReference type="Proteomes" id="UP000440578"/>
    </source>
</evidence>
<dbReference type="Gene3D" id="3.40.630.10">
    <property type="entry name" value="Zn peptidases"/>
    <property type="match status" value="2"/>
</dbReference>
<dbReference type="GO" id="GO:0008270">
    <property type="term" value="F:zinc ion binding"/>
    <property type="evidence" value="ECO:0007669"/>
    <property type="project" value="InterPro"/>
</dbReference>
<dbReference type="SUPFAM" id="SSF53187">
    <property type="entry name" value="Zn-dependent exopeptidases"/>
    <property type="match status" value="2"/>
</dbReference>
<keyword evidence="3 12" id="KW-0121">Carboxypeptidase</keyword>
<accession>A0A6A4V5X5</accession>
<evidence type="ECO:0000256" key="7">
    <source>
        <dbReference type="ARBA" id="ARBA00022833"/>
    </source>
</evidence>
<evidence type="ECO:0000256" key="6">
    <source>
        <dbReference type="ARBA" id="ARBA00022801"/>
    </source>
</evidence>
<dbReference type="PRINTS" id="PR00765">
    <property type="entry name" value="CRBOXYPTASEA"/>
</dbReference>
<dbReference type="SMART" id="SM00631">
    <property type="entry name" value="Zn_pept"/>
    <property type="match status" value="2"/>
</dbReference>
<evidence type="ECO:0000313" key="12">
    <source>
        <dbReference type="EMBL" id="KAF0289133.1"/>
    </source>
</evidence>
<dbReference type="PANTHER" id="PTHR11532:SF62">
    <property type="entry name" value="CARBOXYPEPTIDASE D"/>
    <property type="match status" value="1"/>
</dbReference>
<comment type="caution">
    <text evidence="12">The sequence shown here is derived from an EMBL/GenBank/DDBJ whole genome shotgun (WGS) entry which is preliminary data.</text>
</comment>
<evidence type="ECO:0000256" key="4">
    <source>
        <dbReference type="ARBA" id="ARBA00022670"/>
    </source>
</evidence>
<dbReference type="PROSITE" id="PS52035">
    <property type="entry name" value="PEPTIDASE_M14"/>
    <property type="match status" value="2"/>
</dbReference>
<dbReference type="InterPro" id="IPR050753">
    <property type="entry name" value="Peptidase_M14_domain"/>
</dbReference>
<dbReference type="InterPro" id="IPR008969">
    <property type="entry name" value="CarboxyPept-like_regulatory"/>
</dbReference>